<dbReference type="GO" id="GO:0046406">
    <property type="term" value="F:magnesium protoporphyrin IX methyltransferase activity"/>
    <property type="evidence" value="ECO:0007669"/>
    <property type="project" value="UniProtKB-UniRule"/>
</dbReference>
<dbReference type="InterPro" id="IPR010251">
    <property type="entry name" value="Mg_prot_MeTrfase"/>
</dbReference>
<evidence type="ECO:0000259" key="5">
    <source>
        <dbReference type="Pfam" id="PF07109"/>
    </source>
</evidence>
<keyword evidence="7" id="KW-1185">Reference proteome</keyword>
<dbReference type="SUPFAM" id="SSF53335">
    <property type="entry name" value="S-adenosyl-L-methionine-dependent methyltransferases"/>
    <property type="match status" value="1"/>
</dbReference>
<dbReference type="CDD" id="cd02440">
    <property type="entry name" value="AdoMet_MTases"/>
    <property type="match status" value="1"/>
</dbReference>
<reference evidence="6 7" key="1">
    <citation type="submission" date="2019-05" db="EMBL/GenBank/DDBJ databases">
        <title>Draft Whole-Genome sequence of the green sulfur bacterium Prosthecochloris vibrioformis DSM 260.</title>
        <authorList>
            <person name="Meyer T.E."/>
            <person name="Kyndt J.A."/>
        </authorList>
    </citation>
    <scope>NUCLEOTIDE SEQUENCE [LARGE SCALE GENOMIC DNA]</scope>
    <source>
        <strain evidence="6 7">DSM 260</strain>
    </source>
</reference>
<name>A0A5C4S3V5_PROVB</name>
<proteinExistence type="predicted"/>
<evidence type="ECO:0000313" key="7">
    <source>
        <dbReference type="Proteomes" id="UP000309544"/>
    </source>
</evidence>
<dbReference type="InterPro" id="IPR029063">
    <property type="entry name" value="SAM-dependent_MTases_sf"/>
</dbReference>
<dbReference type="EC" id="2.1.1.11" evidence="4"/>
<dbReference type="Pfam" id="PF07109">
    <property type="entry name" value="Mg-por_mtran_C"/>
    <property type="match status" value="1"/>
</dbReference>
<sequence length="233" mass="26493">MSSTPSFNAEEHQKMLRSYFNGNGFSRWASIYGNDKLSTVRSTVRQGHAVMMDQAFAWLESLNLPKGATILDAGCGTGLFSIRLAKNGYRVKSVDIASQMVEKSRQEAEKNGVAHMIDFEVNTIEEVQGHYDAVVCFDVLIHYPAEGFVHAFENLASLTKSPIIFTYAPYNRILAFQHWLGGYFPKKERRTTIQMIRDNQMDEAMHKSGMSIKKRQKISFGFYHTMLMQAERG</sequence>
<evidence type="ECO:0000256" key="2">
    <source>
        <dbReference type="ARBA" id="ARBA00022679"/>
    </source>
</evidence>
<evidence type="ECO:0000256" key="1">
    <source>
        <dbReference type="ARBA" id="ARBA00022603"/>
    </source>
</evidence>
<protein>
    <recommendedName>
        <fullName evidence="4">Magnesium protoporphyrin IX methyltransferase</fullName>
        <ecNumber evidence="4">2.1.1.11</ecNumber>
    </recommendedName>
</protein>
<dbReference type="Proteomes" id="UP000309544">
    <property type="component" value="Unassembled WGS sequence"/>
</dbReference>
<dbReference type="Gene3D" id="3.40.50.150">
    <property type="entry name" value="Vaccinia Virus protein VP39"/>
    <property type="match status" value="1"/>
</dbReference>
<organism evidence="6 7">
    <name type="scientific">Prosthecochloris vibrioformis</name>
    <name type="common">Chlorobium vibrioforme</name>
    <dbReference type="NCBI Taxonomy" id="1098"/>
    <lineage>
        <taxon>Bacteria</taxon>
        <taxon>Pseudomonadati</taxon>
        <taxon>Chlorobiota</taxon>
        <taxon>Chlorobiia</taxon>
        <taxon>Chlorobiales</taxon>
        <taxon>Chlorobiaceae</taxon>
        <taxon>Prosthecochloris</taxon>
    </lineage>
</organism>
<dbReference type="EMBL" id="VDCI01000001">
    <property type="protein sequence ID" value="TNJ37852.1"/>
    <property type="molecule type" value="Genomic_DNA"/>
</dbReference>
<dbReference type="InterPro" id="IPR010940">
    <property type="entry name" value="Mg_prot_MeTrfase_C"/>
</dbReference>
<dbReference type="PANTHER" id="PTHR43464:SF19">
    <property type="entry name" value="UBIQUINONE BIOSYNTHESIS O-METHYLTRANSFERASE, MITOCHONDRIAL"/>
    <property type="match status" value="1"/>
</dbReference>
<keyword evidence="2 6" id="KW-0808">Transferase</keyword>
<keyword evidence="1 6" id="KW-0489">Methyltransferase</keyword>
<accession>A0A5C4S3V5</accession>
<dbReference type="NCBIfam" id="TIGR02021">
    <property type="entry name" value="BchM-ChlM"/>
    <property type="match status" value="1"/>
</dbReference>
<evidence type="ECO:0000313" key="6">
    <source>
        <dbReference type="EMBL" id="TNJ37852.1"/>
    </source>
</evidence>
<dbReference type="PANTHER" id="PTHR43464">
    <property type="entry name" value="METHYLTRANSFERASE"/>
    <property type="match status" value="1"/>
</dbReference>
<dbReference type="Pfam" id="PF01209">
    <property type="entry name" value="Ubie_methyltran"/>
    <property type="match status" value="1"/>
</dbReference>
<dbReference type="RefSeq" id="WP_068867918.1">
    <property type="nucleotide sequence ID" value="NZ_VDCI01000001.1"/>
</dbReference>
<dbReference type="GO" id="GO:0032259">
    <property type="term" value="P:methylation"/>
    <property type="evidence" value="ECO:0007669"/>
    <property type="project" value="UniProtKB-KW"/>
</dbReference>
<comment type="caution">
    <text evidence="6">The sequence shown here is derived from an EMBL/GenBank/DDBJ whole genome shotgun (WGS) entry which is preliminary data.</text>
</comment>
<evidence type="ECO:0000256" key="4">
    <source>
        <dbReference type="NCBIfam" id="TIGR02021"/>
    </source>
</evidence>
<dbReference type="PROSITE" id="PS51556">
    <property type="entry name" value="SAM_MT_MG_PIX"/>
    <property type="match status" value="1"/>
</dbReference>
<feature type="domain" description="Magnesium-protoporphyrin IX methyltransferase C-terminal" evidence="5">
    <location>
        <begin position="136"/>
        <end position="232"/>
    </location>
</feature>
<evidence type="ECO:0000256" key="3">
    <source>
        <dbReference type="ARBA" id="ARBA00022691"/>
    </source>
</evidence>
<keyword evidence="3" id="KW-0949">S-adenosyl-L-methionine</keyword>
<dbReference type="GO" id="GO:0015995">
    <property type="term" value="P:chlorophyll biosynthetic process"/>
    <property type="evidence" value="ECO:0007669"/>
    <property type="project" value="UniProtKB-UniRule"/>
</dbReference>
<gene>
    <name evidence="6" type="ORF">FGF68_01350</name>
</gene>
<dbReference type="AlphaFoldDB" id="A0A5C4S3V5"/>